<keyword evidence="1" id="KW-0472">Membrane</keyword>
<keyword evidence="3" id="KW-1185">Reference proteome</keyword>
<evidence type="ECO:0000313" key="2">
    <source>
        <dbReference type="EMBL" id="KAK4133770.1"/>
    </source>
</evidence>
<gene>
    <name evidence="2" type="ORF">BT67DRAFT_43424</name>
</gene>
<comment type="caution">
    <text evidence="2">The sequence shown here is derived from an EMBL/GenBank/DDBJ whole genome shotgun (WGS) entry which is preliminary data.</text>
</comment>
<dbReference type="Proteomes" id="UP001304895">
    <property type="component" value="Unassembled WGS sequence"/>
</dbReference>
<keyword evidence="1" id="KW-1133">Transmembrane helix</keyword>
<reference evidence="2" key="1">
    <citation type="journal article" date="2023" name="Mol. Phylogenet. Evol.">
        <title>Genome-scale phylogeny and comparative genomics of the fungal order Sordariales.</title>
        <authorList>
            <person name="Hensen N."/>
            <person name="Bonometti L."/>
            <person name="Westerberg I."/>
            <person name="Brannstrom I.O."/>
            <person name="Guillou S."/>
            <person name="Cros-Aarteil S."/>
            <person name="Calhoun S."/>
            <person name="Haridas S."/>
            <person name="Kuo A."/>
            <person name="Mondo S."/>
            <person name="Pangilinan J."/>
            <person name="Riley R."/>
            <person name="LaButti K."/>
            <person name="Andreopoulos B."/>
            <person name="Lipzen A."/>
            <person name="Chen C."/>
            <person name="Yan M."/>
            <person name="Daum C."/>
            <person name="Ng V."/>
            <person name="Clum A."/>
            <person name="Steindorff A."/>
            <person name="Ohm R.A."/>
            <person name="Martin F."/>
            <person name="Silar P."/>
            <person name="Natvig D.O."/>
            <person name="Lalanne C."/>
            <person name="Gautier V."/>
            <person name="Ament-Velasquez S.L."/>
            <person name="Kruys A."/>
            <person name="Hutchinson M.I."/>
            <person name="Powell A.J."/>
            <person name="Barry K."/>
            <person name="Miller A.N."/>
            <person name="Grigoriev I.V."/>
            <person name="Debuchy R."/>
            <person name="Gladieux P."/>
            <person name="Hiltunen Thoren M."/>
            <person name="Johannesson H."/>
        </authorList>
    </citation>
    <scope>NUCLEOTIDE SEQUENCE</scope>
    <source>
        <strain evidence="2">CBS 123565</strain>
    </source>
</reference>
<accession>A0AAN6UIZ7</accession>
<dbReference type="EMBL" id="MU853411">
    <property type="protein sequence ID" value="KAK4133770.1"/>
    <property type="molecule type" value="Genomic_DNA"/>
</dbReference>
<keyword evidence="1" id="KW-0812">Transmembrane</keyword>
<sequence>MVVSCAVRERRHVKHGVFGTLGLLCTVSLLRAVVVLGLACLGTNTTQPIKSLCPFLIQRIYLLRVTVIKPADPLFDSRYTISHLEHPGIGTRNRRWPGPGPVSNTLLVSNPNYRVGDLIGLNRRRMQQ</sequence>
<protein>
    <submittedName>
        <fullName evidence="2">Uncharacterized protein</fullName>
    </submittedName>
</protein>
<reference evidence="2" key="2">
    <citation type="submission" date="2023-05" db="EMBL/GenBank/DDBJ databases">
        <authorList>
            <consortium name="Lawrence Berkeley National Laboratory"/>
            <person name="Steindorff A."/>
            <person name="Hensen N."/>
            <person name="Bonometti L."/>
            <person name="Westerberg I."/>
            <person name="Brannstrom I.O."/>
            <person name="Guillou S."/>
            <person name="Cros-Aarteil S."/>
            <person name="Calhoun S."/>
            <person name="Haridas S."/>
            <person name="Kuo A."/>
            <person name="Mondo S."/>
            <person name="Pangilinan J."/>
            <person name="Riley R."/>
            <person name="Labutti K."/>
            <person name="Andreopoulos B."/>
            <person name="Lipzen A."/>
            <person name="Chen C."/>
            <person name="Yanf M."/>
            <person name="Daum C."/>
            <person name="Ng V."/>
            <person name="Clum A."/>
            <person name="Ohm R."/>
            <person name="Martin F."/>
            <person name="Silar P."/>
            <person name="Natvig D."/>
            <person name="Lalanne C."/>
            <person name="Gautier V."/>
            <person name="Ament-Velasquez S.L."/>
            <person name="Kruys A."/>
            <person name="Hutchinson M.I."/>
            <person name="Powell A.J."/>
            <person name="Barry K."/>
            <person name="Miller A.N."/>
            <person name="Grigoriev I.V."/>
            <person name="Debuchy R."/>
            <person name="Gladieux P."/>
            <person name="Thoren M.H."/>
            <person name="Johannesson H."/>
        </authorList>
    </citation>
    <scope>NUCLEOTIDE SEQUENCE</scope>
    <source>
        <strain evidence="2">CBS 123565</strain>
    </source>
</reference>
<dbReference type="AlphaFoldDB" id="A0AAN6UIZ7"/>
<proteinExistence type="predicted"/>
<evidence type="ECO:0000256" key="1">
    <source>
        <dbReference type="SAM" id="Phobius"/>
    </source>
</evidence>
<name>A0AAN6UIZ7_9PEZI</name>
<organism evidence="2 3">
    <name type="scientific">Trichocladium antarcticum</name>
    <dbReference type="NCBI Taxonomy" id="1450529"/>
    <lineage>
        <taxon>Eukaryota</taxon>
        <taxon>Fungi</taxon>
        <taxon>Dikarya</taxon>
        <taxon>Ascomycota</taxon>
        <taxon>Pezizomycotina</taxon>
        <taxon>Sordariomycetes</taxon>
        <taxon>Sordariomycetidae</taxon>
        <taxon>Sordariales</taxon>
        <taxon>Chaetomiaceae</taxon>
        <taxon>Trichocladium</taxon>
    </lineage>
</organism>
<evidence type="ECO:0000313" key="3">
    <source>
        <dbReference type="Proteomes" id="UP001304895"/>
    </source>
</evidence>
<feature type="transmembrane region" description="Helical" evidence="1">
    <location>
        <begin position="17"/>
        <end position="39"/>
    </location>
</feature>